<keyword evidence="2" id="KW-1185">Reference proteome</keyword>
<dbReference type="EMBL" id="CP097562">
    <property type="protein sequence ID" value="USF24202.1"/>
    <property type="molecule type" value="Genomic_DNA"/>
</dbReference>
<dbReference type="Proteomes" id="UP000017429">
    <property type="component" value="Chromosome"/>
</dbReference>
<proteinExistence type="predicted"/>
<dbReference type="AlphaFoldDB" id="V2QDE5"/>
<reference evidence="1" key="2">
    <citation type="submission" date="2022-05" db="EMBL/GenBank/DDBJ databases">
        <authorList>
            <person name="Proctor A.L."/>
            <person name="Phillips G.J."/>
            <person name="Wannemuehler M.J."/>
        </authorList>
    </citation>
    <scope>NUCLEOTIDE SEQUENCE</scope>
    <source>
        <strain evidence="1">ASF457</strain>
    </source>
</reference>
<dbReference type="RefSeq" id="WP_023275571.1">
    <property type="nucleotide sequence ID" value="NZ_CP097562.1"/>
</dbReference>
<protein>
    <submittedName>
        <fullName evidence="1">Uncharacterized protein</fullName>
    </submittedName>
</protein>
<accession>V2QDE5</accession>
<evidence type="ECO:0000313" key="2">
    <source>
        <dbReference type="Proteomes" id="UP000017429"/>
    </source>
</evidence>
<reference evidence="1" key="3">
    <citation type="submission" date="2022-06" db="EMBL/GenBank/DDBJ databases">
        <title>Resources to Facilitate Use of the Altered Schaedler Flora (ASF) Mouse Model to Study Microbiome Function.</title>
        <authorList>
            <person name="Proctor A."/>
            <person name="Parvinroo S."/>
            <person name="Richie T."/>
            <person name="Jia X."/>
            <person name="Lee S.T.M."/>
            <person name="Karp P.D."/>
            <person name="Paley S."/>
            <person name="Kostic A.D."/>
            <person name="Pierre J.F."/>
            <person name="Wannemuehler M.J."/>
            <person name="Phillips G.J."/>
        </authorList>
    </citation>
    <scope>NUCLEOTIDE SEQUENCE</scope>
    <source>
        <strain evidence="1">ASF457</strain>
    </source>
</reference>
<sequence length="550" mass="64793">MCRFLLLFILLFPFSIYAENISLDNSIYEVMRIGFILPPADLRWENTSTKSNYTDIKAKIRKQLQDALELNKKYPNITKNQKNNIIFRYHHLQAELQDSIKNKKVKSVEIPLYKLYLDLSLMCINEYKDDISNFASFDESYFYIALRSRILISYILFNINYMPEEQKIILEYTAMYIERYKEYMQNDFKTKVTKYDYYKAYKKAADELINAVNERYNLNKKINLADIKDKNGNSLKGLWFSIDFDKAGSPLFTAYYSLFFGGYTGYHYYNFSSYYNFVETFYTNAESRTTLLLYPKTVYEKNNIIYVTLENDPVNNQSGYAKPLYIQARFKDSKLLELTDSYYDGISLFVDNMDKYIKPYKLNLSLNQKVSKDNIEKNITAFVKKSDKHADIYNAGTYAVNNKTFYIFISYHNYAYGYDGINSRWKNTVITFWEDMGQYAVLKDYSYLDNGGTLQKCSAQNNLLLCSMIYSDERTAYGNNFYTYILDNDSFYLYSYKNITGIADKKAACTYYTYSAENKKSIHDVTLDYLKNLRDKSYSSKKCAKLVGVE</sequence>
<reference evidence="1" key="1">
    <citation type="journal article" date="2014" name="Genome Announc.">
        <title>Draft genome sequences of the altered schaedler flora, a defined bacterial community from gnotobiotic mice.</title>
        <authorList>
            <person name="Wannemuehler M.J."/>
            <person name="Overstreet A.M."/>
            <person name="Ward D.V."/>
            <person name="Phillips G.J."/>
        </authorList>
    </citation>
    <scope>NUCLEOTIDE SEQUENCE</scope>
    <source>
        <strain evidence="1">ASF457</strain>
    </source>
</reference>
<organism evidence="1 2">
    <name type="scientific">Mucispirillum schaedleri ASF457</name>
    <dbReference type="NCBI Taxonomy" id="1379858"/>
    <lineage>
        <taxon>Bacteria</taxon>
        <taxon>Pseudomonadati</taxon>
        <taxon>Deferribacterota</taxon>
        <taxon>Deferribacteres</taxon>
        <taxon>Deferribacterales</taxon>
        <taxon>Mucispirillaceae</taxon>
        <taxon>Mucispirillum</taxon>
    </lineage>
</organism>
<gene>
    <name evidence="1" type="ORF">N508_001284</name>
</gene>
<dbReference type="KEGG" id="msch:N508_001284"/>
<evidence type="ECO:0000313" key="1">
    <source>
        <dbReference type="EMBL" id="USF24202.1"/>
    </source>
</evidence>
<name>V2QDE5_9BACT</name>